<dbReference type="InterPro" id="IPR000073">
    <property type="entry name" value="AB_hydrolase_1"/>
</dbReference>
<name>A0ABY4ZZ62_9CAUL</name>
<reference evidence="3 4" key="1">
    <citation type="submission" date="2022-04" db="EMBL/GenBank/DDBJ databases">
        <title>Genome sequence of soybean root-associated Caulobacter segnis RL271.</title>
        <authorList>
            <person name="Longley R."/>
            <person name="Bonito G."/>
            <person name="Trigodet F."/>
            <person name="Crosson S."/>
            <person name="Fiebig A."/>
        </authorList>
    </citation>
    <scope>NUCLEOTIDE SEQUENCE [LARGE SCALE GENOMIC DNA]</scope>
    <source>
        <strain evidence="3 4">RL271</strain>
    </source>
</reference>
<evidence type="ECO:0000313" key="3">
    <source>
        <dbReference type="EMBL" id="USQ97499.1"/>
    </source>
</evidence>
<evidence type="ECO:0000256" key="1">
    <source>
        <dbReference type="ARBA" id="ARBA00008645"/>
    </source>
</evidence>
<protein>
    <submittedName>
        <fullName evidence="3">Alpha/beta hydrolase</fullName>
    </submittedName>
</protein>
<feature type="domain" description="AB hydrolase-1" evidence="2">
    <location>
        <begin position="19"/>
        <end position="253"/>
    </location>
</feature>
<keyword evidence="3" id="KW-0378">Hydrolase</keyword>
<dbReference type="Proteomes" id="UP001057520">
    <property type="component" value="Chromosome"/>
</dbReference>
<dbReference type="EMBL" id="CP096040">
    <property type="protein sequence ID" value="USQ97499.1"/>
    <property type="molecule type" value="Genomic_DNA"/>
</dbReference>
<accession>A0ABY4ZZ62</accession>
<keyword evidence="4" id="KW-1185">Reference proteome</keyword>
<gene>
    <name evidence="3" type="ORF">MZV50_08170</name>
</gene>
<dbReference type="Pfam" id="PF12697">
    <property type="entry name" value="Abhydrolase_6"/>
    <property type="match status" value="1"/>
</dbReference>
<proteinExistence type="inferred from homology"/>
<comment type="similarity">
    <text evidence="1">Belongs to the AB hydrolase superfamily.</text>
</comment>
<dbReference type="GO" id="GO:0016787">
    <property type="term" value="F:hydrolase activity"/>
    <property type="evidence" value="ECO:0007669"/>
    <property type="project" value="UniProtKB-KW"/>
</dbReference>
<evidence type="ECO:0000259" key="2">
    <source>
        <dbReference type="Pfam" id="PF12697"/>
    </source>
</evidence>
<organism evidence="3 4">
    <name type="scientific">Caulobacter segnis</name>
    <dbReference type="NCBI Taxonomy" id="88688"/>
    <lineage>
        <taxon>Bacteria</taxon>
        <taxon>Pseudomonadati</taxon>
        <taxon>Pseudomonadota</taxon>
        <taxon>Alphaproteobacteria</taxon>
        <taxon>Caulobacterales</taxon>
        <taxon>Caulobacteraceae</taxon>
        <taxon>Caulobacter</taxon>
    </lineage>
</organism>
<dbReference type="PRINTS" id="PR00111">
    <property type="entry name" value="ABHYDROLASE"/>
</dbReference>
<sequence>MDVLRRNNVTLHGEGEQTLLFAHGLGCDQTMWRLVAPHFDGTRVVLFDHIGAGGSDASAYDPEKYAGLGGYADDVLEICETLNLRNVVFVGHSVSAMIGVLAAARRPDLFAGLVLIGASPRFANDGDYVGGFDMRDLEELLDLLEKNQLDWSAAIAPAVVDDAAWQSEWRESVCRVDPVIAGDFARATFLSDHRADCGQVTTPTLLIECSDDTLAPAQVGAFVQAAIGGSRRVILKATGHSPHLTSPAAVVAAMRDFLETQASPTTAS</sequence>
<dbReference type="PANTHER" id="PTHR43039">
    <property type="entry name" value="ESTERASE-RELATED"/>
    <property type="match status" value="1"/>
</dbReference>
<dbReference type="Gene3D" id="3.40.50.1820">
    <property type="entry name" value="alpha/beta hydrolase"/>
    <property type="match status" value="1"/>
</dbReference>
<evidence type="ECO:0000313" key="4">
    <source>
        <dbReference type="Proteomes" id="UP001057520"/>
    </source>
</evidence>
<dbReference type="SUPFAM" id="SSF53474">
    <property type="entry name" value="alpha/beta-Hydrolases"/>
    <property type="match status" value="1"/>
</dbReference>
<dbReference type="InterPro" id="IPR029058">
    <property type="entry name" value="AB_hydrolase_fold"/>
</dbReference>